<evidence type="ECO:0000259" key="3">
    <source>
        <dbReference type="Pfam" id="PF06094"/>
    </source>
</evidence>
<comment type="caution">
    <text evidence="4">The sequence shown here is derived from an EMBL/GenBank/DDBJ whole genome shotgun (WGS) entry which is preliminary data.</text>
</comment>
<dbReference type="CDD" id="cd06661">
    <property type="entry name" value="GGCT_like"/>
    <property type="match status" value="1"/>
</dbReference>
<proteinExistence type="predicted"/>
<evidence type="ECO:0000256" key="2">
    <source>
        <dbReference type="ARBA" id="ARBA00030602"/>
    </source>
</evidence>
<dbReference type="Pfam" id="PF06094">
    <property type="entry name" value="GGACT"/>
    <property type="match status" value="1"/>
</dbReference>
<dbReference type="EMBL" id="QJPH01000228">
    <property type="protein sequence ID" value="PZN82266.1"/>
    <property type="molecule type" value="Genomic_DNA"/>
</dbReference>
<evidence type="ECO:0000313" key="5">
    <source>
        <dbReference type="Proteomes" id="UP000249396"/>
    </source>
</evidence>
<sequence length="132" mass="14981">MVNFFAYGTLQIPEVMLAVTGRSFAFQTAFLANFARRRLQGKSFPGILPEPGSVVCGLVYWDIDCEALGCLDAFEDDFYHRQTVGIATANGIAWAAEVYVMNEESHGMLLKEEWCLEDFRRTQLRSFLLCHE</sequence>
<organism evidence="4 5">
    <name type="scientific">Candidatus Methylumidiphilus alinenensis</name>
    <dbReference type="NCBI Taxonomy" id="2202197"/>
    <lineage>
        <taxon>Bacteria</taxon>
        <taxon>Pseudomonadati</taxon>
        <taxon>Pseudomonadota</taxon>
        <taxon>Gammaproteobacteria</taxon>
        <taxon>Methylococcales</taxon>
        <taxon>Candidatus Methylumidiphilus</taxon>
    </lineage>
</organism>
<gene>
    <name evidence="4" type="ORF">DM484_06675</name>
</gene>
<dbReference type="AlphaFoldDB" id="A0A2W4RHU2"/>
<dbReference type="InterPro" id="IPR045038">
    <property type="entry name" value="AIG2-like"/>
</dbReference>
<reference evidence="4 5" key="1">
    <citation type="journal article" date="2018" name="Aquat. Microb. Ecol.">
        <title>Gammaproteobacterial methanotrophs dominate.</title>
        <authorList>
            <person name="Rissanen A.J."/>
            <person name="Saarenheimo J."/>
            <person name="Tiirola M."/>
            <person name="Peura S."/>
            <person name="Aalto S.L."/>
            <person name="Karvinen A."/>
            <person name="Nykanen H."/>
        </authorList>
    </citation>
    <scope>NUCLEOTIDE SEQUENCE [LARGE SCALE GENOMIC DNA]</scope>
    <source>
        <strain evidence="4">AMbin10</strain>
    </source>
</reference>
<feature type="domain" description="Gamma-glutamylcyclotransferase AIG2-like" evidence="3">
    <location>
        <begin position="4"/>
        <end position="114"/>
    </location>
</feature>
<dbReference type="Proteomes" id="UP000249396">
    <property type="component" value="Unassembled WGS sequence"/>
</dbReference>
<dbReference type="SUPFAM" id="SSF110857">
    <property type="entry name" value="Gamma-glutamyl cyclotransferase-like"/>
    <property type="match status" value="1"/>
</dbReference>
<keyword evidence="1 4" id="KW-0808">Transferase</keyword>
<dbReference type="PANTHER" id="PTHR31544">
    <property type="entry name" value="AIG2-LIKE PROTEIN D"/>
    <property type="match status" value="1"/>
</dbReference>
<dbReference type="InterPro" id="IPR013024">
    <property type="entry name" value="GGCT-like"/>
</dbReference>
<dbReference type="GO" id="GO:0016740">
    <property type="term" value="F:transferase activity"/>
    <property type="evidence" value="ECO:0007669"/>
    <property type="project" value="UniProtKB-KW"/>
</dbReference>
<dbReference type="Gene3D" id="3.10.490.10">
    <property type="entry name" value="Gamma-glutamyl cyclotransferase-like"/>
    <property type="match status" value="1"/>
</dbReference>
<evidence type="ECO:0000313" key="4">
    <source>
        <dbReference type="EMBL" id="PZN82266.1"/>
    </source>
</evidence>
<dbReference type="InterPro" id="IPR036568">
    <property type="entry name" value="GGCT-like_sf"/>
</dbReference>
<dbReference type="InterPro" id="IPR009288">
    <property type="entry name" value="AIG2-like_dom"/>
</dbReference>
<protein>
    <recommendedName>
        <fullName evidence="2">Putative gamma-glutamylcyclotransferase</fullName>
    </recommendedName>
</protein>
<name>A0A2W4RHU2_9GAMM</name>
<evidence type="ECO:0000256" key="1">
    <source>
        <dbReference type="ARBA" id="ARBA00022679"/>
    </source>
</evidence>
<accession>A0A2W4RHU2</accession>
<dbReference type="PANTHER" id="PTHR31544:SF2">
    <property type="entry name" value="AIG2-LIKE PROTEIN D"/>
    <property type="match status" value="1"/>
</dbReference>